<evidence type="ECO:0000256" key="2">
    <source>
        <dbReference type="ARBA" id="ARBA00022475"/>
    </source>
</evidence>
<dbReference type="Pfam" id="PF12704">
    <property type="entry name" value="MacB_PCD"/>
    <property type="match status" value="2"/>
</dbReference>
<dbReference type="GO" id="GO:0005886">
    <property type="term" value="C:plasma membrane"/>
    <property type="evidence" value="ECO:0007669"/>
    <property type="project" value="UniProtKB-SubCell"/>
</dbReference>
<evidence type="ECO:0000256" key="6">
    <source>
        <dbReference type="ARBA" id="ARBA00038076"/>
    </source>
</evidence>
<dbReference type="InterPro" id="IPR017800">
    <property type="entry name" value="ADOP"/>
</dbReference>
<evidence type="ECO:0000256" key="1">
    <source>
        <dbReference type="ARBA" id="ARBA00004651"/>
    </source>
</evidence>
<evidence type="ECO:0000256" key="7">
    <source>
        <dbReference type="SAM" id="Phobius"/>
    </source>
</evidence>
<protein>
    <submittedName>
        <fullName evidence="10">Permease</fullName>
    </submittedName>
</protein>
<dbReference type="RefSeq" id="WP_012376961.1">
    <property type="nucleotide sequence ID" value="NC_010571.1"/>
</dbReference>
<evidence type="ECO:0000256" key="5">
    <source>
        <dbReference type="ARBA" id="ARBA00023136"/>
    </source>
</evidence>
<feature type="transmembrane region" description="Helical" evidence="7">
    <location>
        <begin position="319"/>
        <end position="344"/>
    </location>
</feature>
<feature type="domain" description="MacB-like periplasmic core" evidence="9">
    <location>
        <begin position="19"/>
        <end position="232"/>
    </location>
</feature>
<accession>B2A099</accession>
<dbReference type="InterPro" id="IPR025857">
    <property type="entry name" value="MacB_PCD"/>
</dbReference>
<dbReference type="AlphaFoldDB" id="B2A099"/>
<keyword evidence="11" id="KW-1185">Reference proteome</keyword>
<sequence>MLQDLRFALRMIRTHRWFSAAVIVTLALGIGVNTTVFTLVNVVLFKPVPVPGGDRLVAISQQLPGDQRNHGPVSLPEYRAYRDQNRSFAQLEATNRSSGILSEQDNPAERYQLAEVTPGLFAALQTPPILGRAFTPTDGEAGAPMVVLLGHAVWQKRYGGVPDVVGRAVRLNDQPATIVGVMPEGFQFPNNEEIWSAYRPTKEREERTRRDLLLFGLLNPGVSRSDAQGDLTVIAARLAKDFPDTNKGVAPLVQTFHDLFNGGPIKLIFLLMLAATGFVLLIACANVANMMLSRAIARGHEIAVRAALGASRARLVRQLLVESVLLSVLGGMLGLALSAFGVHWFDLQTQDVGKPYWVQFTMDWRGFAYFAAVSVLSGIVFGLMPSLRASRVDLNTAMKASSAASGRRGGRLTAALVVFQFAATVVLLASAGLMIRNILAVQQVNPTVPADRLLTARVYLPDGKGERYESEDARRAMHERLLARLSALPGVTSAVLTSDFPGLGSQVRDVEIEGRPAPDPKQPFRAAPLFSSADYLATIRVPLLSGRMLTEDDGAKGKETAVVSRAFAERYWPADLPLGRRFRFLNDGKPGPWVTVVGVCGDFVQDMQDRAQPPLVYLSHRQEPWAWLGLMLRTDGNPAALARSVRTAVQEIDPDLPLFEVRPLREAIAHNLWFLSVFGTLFLTFALVALLMASVGLYAVVAQNTARRTREVGIRMALGATAGRVVRHMLSRGLVQLAAGLVLGLASAFAATRLLDRFLGLVSPQDPATFAAVLALLSAIGALASWLPARRAAHVEPTTALRAE</sequence>
<dbReference type="InterPro" id="IPR050250">
    <property type="entry name" value="Macrolide_Exporter_MacB"/>
</dbReference>
<proteinExistence type="inferred from homology"/>
<dbReference type="HOGENOM" id="CLU_009433_1_0_0"/>
<dbReference type="GO" id="GO:0022857">
    <property type="term" value="F:transmembrane transporter activity"/>
    <property type="evidence" value="ECO:0007669"/>
    <property type="project" value="TreeGrafter"/>
</dbReference>
<keyword evidence="3 7" id="KW-0812">Transmembrane</keyword>
<feature type="transmembrane region" description="Helical" evidence="7">
    <location>
        <begin position="734"/>
        <end position="755"/>
    </location>
</feature>
<keyword evidence="5 7" id="KW-0472">Membrane</keyword>
<evidence type="ECO:0000256" key="3">
    <source>
        <dbReference type="ARBA" id="ARBA00022692"/>
    </source>
</evidence>
<gene>
    <name evidence="10" type="ordered locus">Oter_4159</name>
</gene>
<feature type="transmembrane region" description="Helical" evidence="7">
    <location>
        <begin position="364"/>
        <end position="384"/>
    </location>
</feature>
<feature type="domain" description="ABC3 transporter permease C-terminal" evidence="8">
    <location>
        <begin position="275"/>
        <end position="392"/>
    </location>
</feature>
<feature type="domain" description="MacB-like periplasmic core" evidence="9">
    <location>
        <begin position="441"/>
        <end position="644"/>
    </location>
</feature>
<feature type="transmembrane region" description="Helical" evidence="7">
    <location>
        <begin position="21"/>
        <end position="45"/>
    </location>
</feature>
<dbReference type="InterPro" id="IPR003838">
    <property type="entry name" value="ABC3_permease_C"/>
</dbReference>
<evidence type="ECO:0000313" key="11">
    <source>
        <dbReference type="Proteomes" id="UP000007013"/>
    </source>
</evidence>
<evidence type="ECO:0000256" key="4">
    <source>
        <dbReference type="ARBA" id="ARBA00022989"/>
    </source>
</evidence>
<name>B2A099_OPITP</name>
<comment type="similarity">
    <text evidence="6">Belongs to the ABC-4 integral membrane protein family.</text>
</comment>
<keyword evidence="2" id="KW-1003">Cell membrane</keyword>
<dbReference type="PANTHER" id="PTHR30572">
    <property type="entry name" value="MEMBRANE COMPONENT OF TRANSPORTER-RELATED"/>
    <property type="match status" value="1"/>
</dbReference>
<feature type="transmembrane region" description="Helical" evidence="7">
    <location>
        <begin position="672"/>
        <end position="701"/>
    </location>
</feature>
<feature type="domain" description="ABC3 transporter permease C-terminal" evidence="8">
    <location>
        <begin position="684"/>
        <end position="797"/>
    </location>
</feature>
<comment type="subcellular location">
    <subcellularLocation>
        <location evidence="1">Cell membrane</location>
        <topology evidence="1">Multi-pass membrane protein</topology>
    </subcellularLocation>
</comment>
<keyword evidence="4 7" id="KW-1133">Transmembrane helix</keyword>
<dbReference type="Pfam" id="PF02687">
    <property type="entry name" value="FtsX"/>
    <property type="match status" value="2"/>
</dbReference>
<evidence type="ECO:0000259" key="9">
    <source>
        <dbReference type="Pfam" id="PF12704"/>
    </source>
</evidence>
<reference evidence="10 11" key="1">
    <citation type="journal article" date="2011" name="J. Bacteriol.">
        <title>Genome sequence of the verrucomicrobium Opitutus terrae PB90-1, an abundant inhabitant of rice paddy soil ecosystems.</title>
        <authorList>
            <person name="van Passel M.W."/>
            <person name="Kant R."/>
            <person name="Palva A."/>
            <person name="Copeland A."/>
            <person name="Lucas S."/>
            <person name="Lapidus A."/>
            <person name="Glavina del Rio T."/>
            <person name="Pitluck S."/>
            <person name="Goltsman E."/>
            <person name="Clum A."/>
            <person name="Sun H."/>
            <person name="Schmutz J."/>
            <person name="Larimer F.W."/>
            <person name="Land M.L."/>
            <person name="Hauser L."/>
            <person name="Kyrpides N."/>
            <person name="Mikhailova N."/>
            <person name="Richardson P.P."/>
            <person name="Janssen P.H."/>
            <person name="de Vos W.M."/>
            <person name="Smidt H."/>
        </authorList>
    </citation>
    <scope>NUCLEOTIDE SEQUENCE [LARGE SCALE GENOMIC DNA]</scope>
    <source>
        <strain evidence="11">DSM 11246 / JCM 15787 / PB90-1</strain>
    </source>
</reference>
<dbReference type="STRING" id="452637.Oter_4159"/>
<dbReference type="KEGG" id="ote:Oter_4159"/>
<feature type="transmembrane region" description="Helical" evidence="7">
    <location>
        <begin position="767"/>
        <end position="787"/>
    </location>
</feature>
<organism evidence="10 11">
    <name type="scientific">Opitutus terrae (strain DSM 11246 / JCM 15787 / PB90-1)</name>
    <dbReference type="NCBI Taxonomy" id="452637"/>
    <lineage>
        <taxon>Bacteria</taxon>
        <taxon>Pseudomonadati</taxon>
        <taxon>Verrucomicrobiota</taxon>
        <taxon>Opitutia</taxon>
        <taxon>Opitutales</taxon>
        <taxon>Opitutaceae</taxon>
        <taxon>Opitutus</taxon>
    </lineage>
</organism>
<dbReference type="PANTHER" id="PTHR30572:SF4">
    <property type="entry name" value="ABC TRANSPORTER PERMEASE YTRF"/>
    <property type="match status" value="1"/>
</dbReference>
<dbReference type="eggNOG" id="COG0577">
    <property type="taxonomic scope" value="Bacteria"/>
</dbReference>
<dbReference type="EMBL" id="CP001032">
    <property type="protein sequence ID" value="ACB77433.1"/>
    <property type="molecule type" value="Genomic_DNA"/>
</dbReference>
<dbReference type="NCBIfam" id="TIGR03434">
    <property type="entry name" value="ADOP"/>
    <property type="match status" value="1"/>
</dbReference>
<feature type="transmembrane region" description="Helical" evidence="7">
    <location>
        <begin position="412"/>
        <end position="435"/>
    </location>
</feature>
<dbReference type="Proteomes" id="UP000007013">
    <property type="component" value="Chromosome"/>
</dbReference>
<evidence type="ECO:0000313" key="10">
    <source>
        <dbReference type="EMBL" id="ACB77433.1"/>
    </source>
</evidence>
<feature type="transmembrane region" description="Helical" evidence="7">
    <location>
        <begin position="267"/>
        <end position="288"/>
    </location>
</feature>
<evidence type="ECO:0000259" key="8">
    <source>
        <dbReference type="Pfam" id="PF02687"/>
    </source>
</evidence>